<comment type="caution">
    <text evidence="2">The sequence shown here is derived from an EMBL/GenBank/DDBJ whole genome shotgun (WGS) entry which is preliminary data.</text>
</comment>
<keyword evidence="1" id="KW-0812">Transmembrane</keyword>
<accession>A0A134BE90</accession>
<dbReference type="PATRIC" id="fig|322095.3.peg.207"/>
<dbReference type="NCBIfam" id="TIGR02046">
    <property type="entry name" value="sdhC_b558_fam"/>
    <property type="match status" value="1"/>
</dbReference>
<dbReference type="OrthoDB" id="9802842at2"/>
<dbReference type="Gene3D" id="1.20.1300.10">
    <property type="entry name" value="Fumarate reductase/succinate dehydrogenase, transmembrane subunit"/>
    <property type="match status" value="1"/>
</dbReference>
<dbReference type="EMBL" id="LSDK01000015">
    <property type="protein sequence ID" value="KXB78267.1"/>
    <property type="molecule type" value="Genomic_DNA"/>
</dbReference>
<dbReference type="RefSeq" id="WP_060934814.1">
    <property type="nucleotide sequence ID" value="NZ_KQ960411.1"/>
</dbReference>
<name>A0A134BE90_9PORP</name>
<dbReference type="InterPro" id="IPR011138">
    <property type="entry name" value="Cytochrome_b-558"/>
</dbReference>
<protein>
    <submittedName>
        <fullName evidence="2">Succinate dehydrogenase cytochrome B subunit, b558 family</fullName>
    </submittedName>
</protein>
<keyword evidence="3" id="KW-1185">Reference proteome</keyword>
<dbReference type="SUPFAM" id="SSF81343">
    <property type="entry name" value="Fumarate reductase respiratory complex transmembrane subunits"/>
    <property type="match status" value="1"/>
</dbReference>
<sequence>MSWLIKSSIGRKLVMSISGLALILFLTFHMSMNLVALFSEEAYNAVCEFLGANWYALVASMGLAVLFIVHIIYAFILTLQNRKARGNDRYAVVDKPKGVEWASQNMMALGVIIVLGIFLHLFNFWAKMQLAEIIGQHDLGIDGVTGPTDGAGLIRYTFSNPIFVVLYLIWLGSLWFHLSHGFWSSLHTIGFNNRVWFERLRCISNIYTTIIVLGFAVVVIYYFIQALCGGSLWYC</sequence>
<organism evidence="2 3">
    <name type="scientific">Porphyromonas somerae</name>
    <dbReference type="NCBI Taxonomy" id="322095"/>
    <lineage>
        <taxon>Bacteria</taxon>
        <taxon>Pseudomonadati</taxon>
        <taxon>Bacteroidota</taxon>
        <taxon>Bacteroidia</taxon>
        <taxon>Bacteroidales</taxon>
        <taxon>Porphyromonadaceae</taxon>
        <taxon>Porphyromonas</taxon>
    </lineage>
</organism>
<evidence type="ECO:0000313" key="2">
    <source>
        <dbReference type="EMBL" id="KXB78267.1"/>
    </source>
</evidence>
<keyword evidence="1" id="KW-0472">Membrane</keyword>
<evidence type="ECO:0000313" key="3">
    <source>
        <dbReference type="Proteomes" id="UP000070224"/>
    </source>
</evidence>
<dbReference type="Proteomes" id="UP000070224">
    <property type="component" value="Unassembled WGS sequence"/>
</dbReference>
<feature type="transmembrane region" description="Helical" evidence="1">
    <location>
        <begin position="204"/>
        <end position="224"/>
    </location>
</feature>
<dbReference type="AlphaFoldDB" id="A0A134BE90"/>
<dbReference type="STRING" id="322095.HMPREF3185_00208"/>
<dbReference type="InterPro" id="IPR034804">
    <property type="entry name" value="SQR/QFR_C/D"/>
</dbReference>
<feature type="transmembrane region" description="Helical" evidence="1">
    <location>
        <begin position="106"/>
        <end position="126"/>
    </location>
</feature>
<reference evidence="3" key="1">
    <citation type="submission" date="2016-01" db="EMBL/GenBank/DDBJ databases">
        <authorList>
            <person name="Mitreva M."/>
            <person name="Pepin K.H."/>
            <person name="Mihindukulasuriya K.A."/>
            <person name="Fulton R."/>
            <person name="Fronick C."/>
            <person name="O'Laughlin M."/>
            <person name="Miner T."/>
            <person name="Herter B."/>
            <person name="Rosa B.A."/>
            <person name="Cordes M."/>
            <person name="Tomlinson C."/>
            <person name="Wollam A."/>
            <person name="Palsikar V.B."/>
            <person name="Mardis E.R."/>
            <person name="Wilson R.K."/>
        </authorList>
    </citation>
    <scope>NUCLEOTIDE SEQUENCE [LARGE SCALE GENOMIC DNA]</scope>
    <source>
        <strain evidence="3">KA00683</strain>
    </source>
</reference>
<dbReference type="CDD" id="cd03498">
    <property type="entry name" value="SQR_TypeB_2_TM"/>
    <property type="match status" value="1"/>
</dbReference>
<keyword evidence="1" id="KW-1133">Transmembrane helix</keyword>
<proteinExistence type="predicted"/>
<evidence type="ECO:0000256" key="1">
    <source>
        <dbReference type="SAM" id="Phobius"/>
    </source>
</evidence>
<dbReference type="GO" id="GO:0016020">
    <property type="term" value="C:membrane"/>
    <property type="evidence" value="ECO:0007669"/>
    <property type="project" value="InterPro"/>
</dbReference>
<feature type="transmembrane region" description="Helical" evidence="1">
    <location>
        <begin position="54"/>
        <end position="79"/>
    </location>
</feature>
<feature type="transmembrane region" description="Helical" evidence="1">
    <location>
        <begin position="162"/>
        <end position="183"/>
    </location>
</feature>
<gene>
    <name evidence="2" type="ORF">HMPREF3185_00208</name>
</gene>